<dbReference type="GO" id="GO:0019028">
    <property type="term" value="C:viral capsid"/>
    <property type="evidence" value="ECO:0007669"/>
    <property type="project" value="InterPro"/>
</dbReference>
<evidence type="ECO:0000259" key="4">
    <source>
        <dbReference type="Pfam" id="PF03688"/>
    </source>
</evidence>
<dbReference type="Pfam" id="PF03391">
    <property type="entry name" value="Nepo_coat"/>
    <property type="match status" value="1"/>
</dbReference>
<organismHost>
    <name type="scientific">Ribes nigrum</name>
    <name type="common">European black currant</name>
    <dbReference type="NCBI Taxonomy" id="78511"/>
</organismHost>
<evidence type="ECO:0000256" key="2">
    <source>
        <dbReference type="ARBA" id="ARBA00022844"/>
    </source>
</evidence>
<feature type="non-terminal residue" evidence="5">
    <location>
        <position position="1"/>
    </location>
</feature>
<dbReference type="GO" id="GO:0005198">
    <property type="term" value="F:structural molecule activity"/>
    <property type="evidence" value="ECO:0007669"/>
    <property type="project" value="InterPro"/>
</dbReference>
<proteinExistence type="predicted"/>
<dbReference type="Gene3D" id="2.60.120.20">
    <property type="match status" value="2"/>
</dbReference>
<accession>D9ILU6</accession>
<protein>
    <submittedName>
        <fullName evidence="5">Polyprotein</fullName>
    </submittedName>
</protein>
<comment type="subcellular location">
    <subcellularLocation>
        <location evidence="1">Virion</location>
    </subcellularLocation>
</comment>
<feature type="non-terminal residue" evidence="5">
    <location>
        <position position="233"/>
    </location>
</feature>
<dbReference type="SUPFAM" id="SSF88633">
    <property type="entry name" value="Positive stranded ssRNA viruses"/>
    <property type="match status" value="2"/>
</dbReference>
<reference evidence="5" key="1">
    <citation type="submission" date="2010-04" db="EMBL/GenBank/DDBJ databases">
        <title>Blackcurrant reversion virus like Nepovirus in Fraxinus excelsior.</title>
        <authorList>
            <person name="Pallett D.W."/>
            <person name="Wang H."/>
        </authorList>
    </citation>
    <scope>NUCLEOTIDE SEQUENCE</scope>
</reference>
<dbReference type="InterPro" id="IPR005054">
    <property type="entry name" value="Nepo_coat"/>
</dbReference>
<dbReference type="InterPro" id="IPR029053">
    <property type="entry name" value="Viral_coat"/>
</dbReference>
<dbReference type="Pfam" id="PF03688">
    <property type="entry name" value="Nepo_coat_C"/>
    <property type="match status" value="1"/>
</dbReference>
<evidence type="ECO:0000313" key="5">
    <source>
        <dbReference type="EMBL" id="ADJ95802.1"/>
    </source>
</evidence>
<organism evidence="5">
    <name type="scientific">Blackcurrant reversion association virus</name>
    <name type="common">BRAV</name>
    <dbReference type="NCBI Taxonomy" id="65743"/>
    <lineage>
        <taxon>Viruses</taxon>
        <taxon>Riboviria</taxon>
        <taxon>Orthornavirae</taxon>
        <taxon>Pisuviricota</taxon>
        <taxon>Pisoniviricetes</taxon>
        <taxon>Picornavirales</taxon>
        <taxon>Secoviridae</taxon>
        <taxon>Comovirinae</taxon>
        <taxon>Nepovirus</taxon>
        <taxon>Nepovirus ribis</taxon>
    </lineage>
</organism>
<dbReference type="InterPro" id="IPR005305">
    <property type="entry name" value="Nepo_coat_C"/>
</dbReference>
<evidence type="ECO:0000259" key="3">
    <source>
        <dbReference type="Pfam" id="PF03391"/>
    </source>
</evidence>
<feature type="domain" description="Nepovirus coat protein C-terminal" evidence="4">
    <location>
        <begin position="113"/>
        <end position="233"/>
    </location>
</feature>
<name>D9ILU6_BRAV</name>
<dbReference type="EMBL" id="HM153081">
    <property type="protein sequence ID" value="ADJ95802.1"/>
    <property type="molecule type" value="Genomic_RNA"/>
</dbReference>
<evidence type="ECO:0000256" key="1">
    <source>
        <dbReference type="ARBA" id="ARBA00004328"/>
    </source>
</evidence>
<feature type="domain" description="Nepovirus coat protein" evidence="3">
    <location>
        <begin position="1"/>
        <end position="101"/>
    </location>
</feature>
<sequence>VGGILHGGVVQTGTRAITCTMYVVLQPVNTTRTLEQALCLPGCVIPSGGGAFALRIQTPFQRMQVFSLDVQLHFYAMGGPMGVQNITAPYQFVVHFSHIEPEEGTVPRTIGTILEFAWINITGFTNSDRFQIPARLSDLVLPGKTVVMCNNPLSKLIASCGFFRGHVTFIIRWSLNVAHITPKSTMQVLTCIGTLSPVTYTQVVQTNLGPLGQIFEFRVPLDLIEYPGFNTSG</sequence>
<keyword evidence="2" id="KW-0946">Virion</keyword>